<accession>A0ABR4KAW8</accession>
<dbReference type="Gene3D" id="1.10.600.10">
    <property type="entry name" value="Farnesyl Diphosphate Synthase"/>
    <property type="match status" value="2"/>
</dbReference>
<reference evidence="5 6" key="1">
    <citation type="submission" date="2024-07" db="EMBL/GenBank/DDBJ databases">
        <title>Section-level genome sequencing and comparative genomics of Aspergillus sections Usti and Cavernicolus.</title>
        <authorList>
            <consortium name="Lawrence Berkeley National Laboratory"/>
            <person name="Nybo J.L."/>
            <person name="Vesth T.C."/>
            <person name="Theobald S."/>
            <person name="Frisvad J.C."/>
            <person name="Larsen T.O."/>
            <person name="Kjaerboelling I."/>
            <person name="Rothschild-Mancinelli K."/>
            <person name="Lyhne E.K."/>
            <person name="Kogle M.E."/>
            <person name="Barry K."/>
            <person name="Clum A."/>
            <person name="Na H."/>
            <person name="Ledsgaard L."/>
            <person name="Lin J."/>
            <person name="Lipzen A."/>
            <person name="Kuo A."/>
            <person name="Riley R."/>
            <person name="Mondo S."/>
            <person name="LaButti K."/>
            <person name="Haridas S."/>
            <person name="Pangalinan J."/>
            <person name="Salamov A.A."/>
            <person name="Simmons B.A."/>
            <person name="Magnuson J.K."/>
            <person name="Chen J."/>
            <person name="Drula E."/>
            <person name="Henrissat B."/>
            <person name="Wiebenga A."/>
            <person name="Lubbers R.J."/>
            <person name="Gomes A.C."/>
            <person name="Macurrencykelacurrency M.R."/>
            <person name="Stajich J."/>
            <person name="Grigoriev I.V."/>
            <person name="Mortensen U.H."/>
            <person name="De vries R.P."/>
            <person name="Baker S.E."/>
            <person name="Andersen M.R."/>
        </authorList>
    </citation>
    <scope>NUCLEOTIDE SEQUENCE [LARGE SCALE GENOMIC DNA]</scope>
    <source>
        <strain evidence="5 6">CBS 756.74</strain>
    </source>
</reference>
<dbReference type="Pfam" id="PF19086">
    <property type="entry name" value="Terpene_syn_C_2"/>
    <property type="match status" value="1"/>
</dbReference>
<dbReference type="PANTHER" id="PTHR12001:SF44">
    <property type="entry name" value="GERANYLGERANYL PYROPHOSPHATE SYNTHASE"/>
    <property type="match status" value="1"/>
</dbReference>
<dbReference type="PROSITE" id="PS00444">
    <property type="entry name" value="POLYPRENYL_SYNTHASE_2"/>
    <property type="match status" value="1"/>
</dbReference>
<dbReference type="PROSITE" id="PS00723">
    <property type="entry name" value="POLYPRENYL_SYNTHASE_1"/>
    <property type="match status" value="1"/>
</dbReference>
<evidence type="ECO:0000313" key="6">
    <source>
        <dbReference type="Proteomes" id="UP001610444"/>
    </source>
</evidence>
<keyword evidence="2" id="KW-0808">Transferase</keyword>
<keyword evidence="3" id="KW-0479">Metal-binding</keyword>
<sequence length="733" mass="83499">MGDHKNIFSTENDVGSKTYPLEYRHSDPALMDAETESRYISRFQPRVGKYVAISHEACIECQIDLFGTGSIGKVVGGMNAHTADFTALCAPEALPERIGLCSYFIEYAFVHDDMSLDAVQGGQDNDVQKNRTLSQALGPKRLEDLQDIAGGGLKRKQARAKIWAVLNEIDQDYLGRCQRTFKQWHETGQQMRDEKVANLEDYLAGRALECGANWVVRMMGWASGVELTREEEVETGPVTYLAFVVLAVTNDLWSWEKEKRVTRRSGDALPLINAVHMVMQMQDTTEETAKQTVHNIICEHEEQYCLLRDEYLGRPCTSMSVRKWFQVLELSMAGNALWSIHTPRYHLGVRDPYICPARTPSVFKELHMMGLKPEAMKNGEMGLGSASATGPAYKALEILDETVLWKPYEYIASMPSKGFRHHLIDALQTWFAVPERSLALISGVASLLHEASLMLDDIQDASCLRRGRPAAHEIFGVGQTVNSACFHINNALRLVQHLSSSAVLIFSEQMALMYTGQGHDVFWASHRTIPTEEEYFRMVDGTHKQKETGGLFLLILRLMQQEATQNRDLDACRFVYKLGRYYQIRDDYQNLVSEEYSSQRGFCQDLDEKKLSFPFIRACNNLEDNTVLREWLNVPHSGAATSMEAKRYILARIEESQSLEDTQNLLALLLQDLEAMLRDMESRTGQENWILRSMMVQLQIKPKRSLQKERTFTEGLRVWGGYRDAAWRLRNLN</sequence>
<dbReference type="InterPro" id="IPR033749">
    <property type="entry name" value="Polyprenyl_synt_CS"/>
</dbReference>
<organism evidence="5 6">
    <name type="scientific">Aspergillus pseudodeflectus</name>
    <dbReference type="NCBI Taxonomy" id="176178"/>
    <lineage>
        <taxon>Eukaryota</taxon>
        <taxon>Fungi</taxon>
        <taxon>Dikarya</taxon>
        <taxon>Ascomycota</taxon>
        <taxon>Pezizomycotina</taxon>
        <taxon>Eurotiomycetes</taxon>
        <taxon>Eurotiomycetidae</taxon>
        <taxon>Eurotiales</taxon>
        <taxon>Aspergillaceae</taxon>
        <taxon>Aspergillus</taxon>
        <taxon>Aspergillus subgen. Nidulantes</taxon>
    </lineage>
</organism>
<dbReference type="GeneID" id="98158221"/>
<dbReference type="Proteomes" id="UP001610444">
    <property type="component" value="Unassembled WGS sequence"/>
</dbReference>
<evidence type="ECO:0000256" key="1">
    <source>
        <dbReference type="ARBA" id="ARBA00004721"/>
    </source>
</evidence>
<dbReference type="Pfam" id="PF00348">
    <property type="entry name" value="polyprenyl_synt"/>
    <property type="match status" value="1"/>
</dbReference>
<evidence type="ECO:0000313" key="5">
    <source>
        <dbReference type="EMBL" id="KAL2849420.1"/>
    </source>
</evidence>
<proteinExistence type="predicted"/>
<dbReference type="InterPro" id="IPR008949">
    <property type="entry name" value="Isoprenoid_synthase_dom_sf"/>
</dbReference>
<keyword evidence="4" id="KW-0460">Magnesium</keyword>
<dbReference type="SUPFAM" id="SSF48576">
    <property type="entry name" value="Terpenoid synthases"/>
    <property type="match status" value="2"/>
</dbReference>
<comment type="caution">
    <text evidence="5">The sequence shown here is derived from an EMBL/GenBank/DDBJ whole genome shotgun (WGS) entry which is preliminary data.</text>
</comment>
<evidence type="ECO:0000256" key="2">
    <source>
        <dbReference type="ARBA" id="ARBA00022679"/>
    </source>
</evidence>
<protein>
    <submittedName>
        <fullName evidence="5">Polyprenyl synthetase</fullName>
    </submittedName>
</protein>
<evidence type="ECO:0000256" key="4">
    <source>
        <dbReference type="ARBA" id="ARBA00022842"/>
    </source>
</evidence>
<name>A0ABR4KAW8_9EURO</name>
<keyword evidence="6" id="KW-1185">Reference proteome</keyword>
<dbReference type="RefSeq" id="XP_070898807.1">
    <property type="nucleotide sequence ID" value="XM_071043057.1"/>
</dbReference>
<dbReference type="InterPro" id="IPR000092">
    <property type="entry name" value="Polyprenyl_synt"/>
</dbReference>
<gene>
    <name evidence="5" type="ORF">BJX68DRAFT_255563</name>
</gene>
<comment type="pathway">
    <text evidence="1">Secondary metabolite biosynthesis; terpenoid biosynthesis.</text>
</comment>
<evidence type="ECO:0000256" key="3">
    <source>
        <dbReference type="ARBA" id="ARBA00022723"/>
    </source>
</evidence>
<dbReference type="PANTHER" id="PTHR12001">
    <property type="entry name" value="GERANYLGERANYL PYROPHOSPHATE SYNTHASE"/>
    <property type="match status" value="1"/>
</dbReference>
<dbReference type="EMBL" id="JBFXLR010000023">
    <property type="protein sequence ID" value="KAL2849420.1"/>
    <property type="molecule type" value="Genomic_DNA"/>
</dbReference>